<reference evidence="9" key="1">
    <citation type="submission" date="2022-08" db="EMBL/GenBank/DDBJ databases">
        <authorList>
            <person name="Marques A."/>
        </authorList>
    </citation>
    <scope>NUCLEOTIDE SEQUENCE</scope>
    <source>
        <strain evidence="9">RhyPub2mFocal</strain>
        <tissue evidence="9">Leaves</tissue>
    </source>
</reference>
<dbReference type="Pfam" id="PF00400">
    <property type="entry name" value="WD40"/>
    <property type="match status" value="1"/>
</dbReference>
<evidence type="ECO:0000256" key="5">
    <source>
        <dbReference type="ARBA" id="ARBA00038092"/>
    </source>
</evidence>
<dbReference type="PROSITE" id="PS50294">
    <property type="entry name" value="WD_REPEATS_REGION"/>
    <property type="match status" value="1"/>
</dbReference>
<comment type="pathway">
    <text evidence="1">Protein modification; peptidyl-diphthamide biosynthesis.</text>
</comment>
<keyword evidence="4" id="KW-0378">Hydrolase</keyword>
<accession>A0AAV8DL34</accession>
<name>A0AAV8DL34_9POAL</name>
<proteinExistence type="inferred from homology"/>
<keyword evidence="10" id="KW-1185">Reference proteome</keyword>
<evidence type="ECO:0000256" key="1">
    <source>
        <dbReference type="ARBA" id="ARBA00005156"/>
    </source>
</evidence>
<dbReference type="InterPro" id="IPR001680">
    <property type="entry name" value="WD40_rpt"/>
</dbReference>
<evidence type="ECO:0000256" key="4">
    <source>
        <dbReference type="ARBA" id="ARBA00022801"/>
    </source>
</evidence>
<dbReference type="PANTHER" id="PTHR46042">
    <property type="entry name" value="DIPHTHINE METHYLTRANSFERASE"/>
    <property type="match status" value="1"/>
</dbReference>
<dbReference type="SUPFAM" id="SSF50978">
    <property type="entry name" value="WD40 repeat-like"/>
    <property type="match status" value="1"/>
</dbReference>
<dbReference type="Gene3D" id="2.130.10.10">
    <property type="entry name" value="YVTN repeat-like/Quinoprotein amine dehydrogenase"/>
    <property type="match status" value="1"/>
</dbReference>
<comment type="catalytic activity">
    <reaction evidence="7">
        <text>diphthine methyl ester-[translation elongation factor 2] + H2O = diphthine-[translation elongation factor 2] + methanol + H(+)</text>
        <dbReference type="Rhea" id="RHEA:42656"/>
        <dbReference type="Rhea" id="RHEA-COMP:10172"/>
        <dbReference type="Rhea" id="RHEA-COMP:10173"/>
        <dbReference type="ChEBI" id="CHEBI:15377"/>
        <dbReference type="ChEBI" id="CHEBI:15378"/>
        <dbReference type="ChEBI" id="CHEBI:17790"/>
        <dbReference type="ChEBI" id="CHEBI:79005"/>
        <dbReference type="ChEBI" id="CHEBI:82696"/>
        <dbReference type="EC" id="3.1.1.97"/>
    </reaction>
</comment>
<dbReference type="PANTHER" id="PTHR46042:SF1">
    <property type="entry name" value="DIPHTHINE METHYLTRANSFERASE"/>
    <property type="match status" value="1"/>
</dbReference>
<evidence type="ECO:0000256" key="3">
    <source>
        <dbReference type="ARBA" id="ARBA00022737"/>
    </source>
</evidence>
<dbReference type="Proteomes" id="UP001140206">
    <property type="component" value="Chromosome 3"/>
</dbReference>
<dbReference type="SMART" id="SM00320">
    <property type="entry name" value="WD40"/>
    <property type="match status" value="4"/>
</dbReference>
<evidence type="ECO:0000313" key="9">
    <source>
        <dbReference type="EMBL" id="KAJ4769207.1"/>
    </source>
</evidence>
<comment type="similarity">
    <text evidence="5">Belongs to the DPH7 family.</text>
</comment>
<feature type="repeat" description="WD" evidence="8">
    <location>
        <begin position="230"/>
        <end position="272"/>
    </location>
</feature>
<organism evidence="9 10">
    <name type="scientific">Rhynchospora pubera</name>
    <dbReference type="NCBI Taxonomy" id="906938"/>
    <lineage>
        <taxon>Eukaryota</taxon>
        <taxon>Viridiplantae</taxon>
        <taxon>Streptophyta</taxon>
        <taxon>Embryophyta</taxon>
        <taxon>Tracheophyta</taxon>
        <taxon>Spermatophyta</taxon>
        <taxon>Magnoliopsida</taxon>
        <taxon>Liliopsida</taxon>
        <taxon>Poales</taxon>
        <taxon>Cyperaceae</taxon>
        <taxon>Cyperoideae</taxon>
        <taxon>Rhynchosporeae</taxon>
        <taxon>Rhynchospora</taxon>
    </lineage>
</organism>
<dbReference type="AlphaFoldDB" id="A0AAV8DL34"/>
<dbReference type="InterPro" id="IPR052415">
    <property type="entry name" value="Diphthine_MTase"/>
</dbReference>
<evidence type="ECO:0000256" key="8">
    <source>
        <dbReference type="PROSITE-ProRule" id="PRU00221"/>
    </source>
</evidence>
<dbReference type="EC" id="3.1.1.97" evidence="6"/>
<keyword evidence="3" id="KW-0677">Repeat</keyword>
<evidence type="ECO:0000256" key="6">
    <source>
        <dbReference type="ARBA" id="ARBA00039131"/>
    </source>
</evidence>
<sequence length="367" mass="40499">MHTYIHAMEIASCYLEGNADAVEFCPHDPFHHIFAAATYTLHEKGESESHRAGTISLFSCPHFSTDSDHGASDAGLRLLHREETPGIFDIKWSPAGEGSGSACQPLLALADADGFLSIRELQADVANGDKGISLKEICNEKVSSSMCLYVDWRQSGDSLSVSLSDGSVSLISFTESELKVSQSWVAHKFEAWTTNFDIFNPHLLYSGSDDCCFCCWDTRQNPSLPVFRNSKSHTMGVCCVSQSTSNPNMLLTGSYDESLRVWDIRSSSKPLTEKSICLGGGVWRIKPHPYISDIVIAACMHNGFSVVKVGGEREQVLVLERYEKHGSLAYGVDWMKGENARNDSIVASCSFYDRLLRVWKPQCLGKS</sequence>
<dbReference type="InterPro" id="IPR015943">
    <property type="entry name" value="WD40/YVTN_repeat-like_dom_sf"/>
</dbReference>
<dbReference type="InterPro" id="IPR019775">
    <property type="entry name" value="WD40_repeat_CS"/>
</dbReference>
<dbReference type="EMBL" id="JAMFTS010000003">
    <property type="protein sequence ID" value="KAJ4769207.1"/>
    <property type="molecule type" value="Genomic_DNA"/>
</dbReference>
<evidence type="ECO:0000256" key="7">
    <source>
        <dbReference type="ARBA" id="ARBA00047551"/>
    </source>
</evidence>
<dbReference type="GO" id="GO:0061685">
    <property type="term" value="F:diphthine methylesterase activity"/>
    <property type="evidence" value="ECO:0007669"/>
    <property type="project" value="UniProtKB-EC"/>
</dbReference>
<evidence type="ECO:0000256" key="2">
    <source>
        <dbReference type="ARBA" id="ARBA00022574"/>
    </source>
</evidence>
<dbReference type="GO" id="GO:0017183">
    <property type="term" value="P:protein histidyl modification to diphthamide"/>
    <property type="evidence" value="ECO:0007669"/>
    <property type="project" value="TreeGrafter"/>
</dbReference>
<gene>
    <name evidence="9" type="ORF">LUZ62_053464</name>
</gene>
<dbReference type="PROSITE" id="PS00678">
    <property type="entry name" value="WD_REPEATS_1"/>
    <property type="match status" value="1"/>
</dbReference>
<dbReference type="PROSITE" id="PS50082">
    <property type="entry name" value="WD_REPEATS_2"/>
    <property type="match status" value="1"/>
</dbReference>
<evidence type="ECO:0000313" key="10">
    <source>
        <dbReference type="Proteomes" id="UP001140206"/>
    </source>
</evidence>
<dbReference type="InterPro" id="IPR036322">
    <property type="entry name" value="WD40_repeat_dom_sf"/>
</dbReference>
<dbReference type="GO" id="GO:0005737">
    <property type="term" value="C:cytoplasm"/>
    <property type="evidence" value="ECO:0007669"/>
    <property type="project" value="TreeGrafter"/>
</dbReference>
<keyword evidence="2 8" id="KW-0853">WD repeat</keyword>
<protein>
    <recommendedName>
        <fullName evidence="6">methylated diphthine methylhydrolase</fullName>
        <ecNumber evidence="6">3.1.1.97</ecNumber>
    </recommendedName>
</protein>
<comment type="caution">
    <text evidence="9">The sequence shown here is derived from an EMBL/GenBank/DDBJ whole genome shotgun (WGS) entry which is preliminary data.</text>
</comment>